<organism evidence="14 15">
    <name type="scientific">Ramlibacter agri</name>
    <dbReference type="NCBI Taxonomy" id="2728837"/>
    <lineage>
        <taxon>Bacteria</taxon>
        <taxon>Pseudomonadati</taxon>
        <taxon>Pseudomonadota</taxon>
        <taxon>Betaproteobacteria</taxon>
        <taxon>Burkholderiales</taxon>
        <taxon>Comamonadaceae</taxon>
        <taxon>Ramlibacter</taxon>
    </lineage>
</organism>
<keyword evidence="5" id="KW-0808">Transferase</keyword>
<comment type="caution">
    <text evidence="14">The sequence shown here is derived from an EMBL/GenBank/DDBJ whole genome shotgun (WGS) entry which is preliminary data.</text>
</comment>
<comment type="catalytic activity">
    <reaction evidence="1">
        <text>ATP + protein L-histidine = ADP + protein N-phospho-L-histidine.</text>
        <dbReference type="EC" id="2.7.13.3"/>
    </reaction>
</comment>
<dbReference type="PROSITE" id="PS50109">
    <property type="entry name" value="HIS_KIN"/>
    <property type="match status" value="1"/>
</dbReference>
<keyword evidence="10 11" id="KW-0472">Membrane</keyword>
<keyword evidence="6 11" id="KW-0812">Transmembrane</keyword>
<proteinExistence type="predicted"/>
<gene>
    <name evidence="14" type="ORF">HHL11_04225</name>
</gene>
<dbReference type="Proteomes" id="UP000541185">
    <property type="component" value="Unassembled WGS sequence"/>
</dbReference>
<evidence type="ECO:0000313" key="14">
    <source>
        <dbReference type="EMBL" id="NML42945.1"/>
    </source>
</evidence>
<dbReference type="Gene3D" id="3.30.565.10">
    <property type="entry name" value="Histidine kinase-like ATPase, C-terminal domain"/>
    <property type="match status" value="1"/>
</dbReference>
<dbReference type="PANTHER" id="PTHR45436:SF16">
    <property type="entry name" value="HISTIDINE KINASE"/>
    <property type="match status" value="1"/>
</dbReference>
<dbReference type="InterPro" id="IPR003660">
    <property type="entry name" value="HAMP_dom"/>
</dbReference>
<dbReference type="SUPFAM" id="SSF47384">
    <property type="entry name" value="Homodimeric domain of signal transducing histidine kinase"/>
    <property type="match status" value="1"/>
</dbReference>
<dbReference type="InterPro" id="IPR004358">
    <property type="entry name" value="Sig_transdc_His_kin-like_C"/>
</dbReference>
<dbReference type="EMBL" id="JABBFX010000001">
    <property type="protein sequence ID" value="NML42945.1"/>
    <property type="molecule type" value="Genomic_DNA"/>
</dbReference>
<evidence type="ECO:0000256" key="11">
    <source>
        <dbReference type="SAM" id="Phobius"/>
    </source>
</evidence>
<dbReference type="InterPro" id="IPR036890">
    <property type="entry name" value="HATPase_C_sf"/>
</dbReference>
<dbReference type="Pfam" id="PF02518">
    <property type="entry name" value="HATPase_c"/>
    <property type="match status" value="1"/>
</dbReference>
<dbReference type="SMART" id="SM00387">
    <property type="entry name" value="HATPase_c"/>
    <property type="match status" value="1"/>
</dbReference>
<dbReference type="EC" id="2.7.13.3" evidence="3"/>
<protein>
    <recommendedName>
        <fullName evidence="3">histidine kinase</fullName>
        <ecNumber evidence="3">2.7.13.3</ecNumber>
    </recommendedName>
</protein>
<dbReference type="RefSeq" id="WP_169417189.1">
    <property type="nucleotide sequence ID" value="NZ_JABBFX010000001.1"/>
</dbReference>
<dbReference type="Gene3D" id="6.10.340.10">
    <property type="match status" value="1"/>
</dbReference>
<keyword evidence="4" id="KW-0597">Phosphoprotein</keyword>
<name>A0A848GWG0_9BURK</name>
<dbReference type="InterPro" id="IPR050428">
    <property type="entry name" value="TCS_sensor_his_kinase"/>
</dbReference>
<evidence type="ECO:0000256" key="5">
    <source>
        <dbReference type="ARBA" id="ARBA00022679"/>
    </source>
</evidence>
<evidence type="ECO:0000256" key="1">
    <source>
        <dbReference type="ARBA" id="ARBA00000085"/>
    </source>
</evidence>
<evidence type="ECO:0000256" key="10">
    <source>
        <dbReference type="ARBA" id="ARBA00023136"/>
    </source>
</evidence>
<evidence type="ECO:0000256" key="7">
    <source>
        <dbReference type="ARBA" id="ARBA00022777"/>
    </source>
</evidence>
<dbReference type="GO" id="GO:0005886">
    <property type="term" value="C:plasma membrane"/>
    <property type="evidence" value="ECO:0007669"/>
    <property type="project" value="TreeGrafter"/>
</dbReference>
<keyword evidence="8 11" id="KW-1133">Transmembrane helix</keyword>
<dbReference type="Gene3D" id="1.10.287.130">
    <property type="match status" value="1"/>
</dbReference>
<keyword evidence="7 14" id="KW-0418">Kinase</keyword>
<dbReference type="PRINTS" id="PR00344">
    <property type="entry name" value="BCTRLSENSOR"/>
</dbReference>
<feature type="domain" description="Histidine kinase" evidence="12">
    <location>
        <begin position="208"/>
        <end position="410"/>
    </location>
</feature>
<dbReference type="SMART" id="SM00388">
    <property type="entry name" value="HisKA"/>
    <property type="match status" value="1"/>
</dbReference>
<dbReference type="InterPro" id="IPR003594">
    <property type="entry name" value="HATPase_dom"/>
</dbReference>
<dbReference type="AlphaFoldDB" id="A0A848GWG0"/>
<dbReference type="InterPro" id="IPR005467">
    <property type="entry name" value="His_kinase_dom"/>
</dbReference>
<dbReference type="CDD" id="cd00082">
    <property type="entry name" value="HisKA"/>
    <property type="match status" value="1"/>
</dbReference>
<accession>A0A848GWG0</accession>
<evidence type="ECO:0000256" key="6">
    <source>
        <dbReference type="ARBA" id="ARBA00022692"/>
    </source>
</evidence>
<keyword evidence="9" id="KW-0902">Two-component regulatory system</keyword>
<evidence type="ECO:0000256" key="2">
    <source>
        <dbReference type="ARBA" id="ARBA00004370"/>
    </source>
</evidence>
<feature type="transmembrane region" description="Helical" evidence="11">
    <location>
        <begin position="124"/>
        <end position="144"/>
    </location>
</feature>
<evidence type="ECO:0000256" key="4">
    <source>
        <dbReference type="ARBA" id="ARBA00022553"/>
    </source>
</evidence>
<sequence length="410" mass="44557">MPAEGMLRRRIVRACLVLAAVLCAVYAAVIVTSMMVIEDRLLNDRLDEAADQLITNHLQGFRGEVPGDPRVYEGAAIPPQWRDLPVGMHEVDEGKRVLHVLVRERAGRRFAVVDDESDFEELEALVWSAVAAAFVLCMGLAVVLGRMTATRVIQPVVALADAVREGRLADDAPALGAADEVGVLARALAAHQQQMQRFLAREQLFTGDVSHELRTPLTVILGAAEVLQARLADRPDLLPAVERIRRTAVETADRVAALLLLSRAPEALDAPSVELLPLVQREMERCRPLLQGKPVQLQLQVEHEERVAGRPELIAIALGNLIRNACQFTEQGRVQVTLERGRILVSDSGPGVPEAIRSQVFERFVRADTSVPGTGLGLAIVQRVCAHLGWSITLSASDVGGCCFEIGLAP</sequence>
<dbReference type="SUPFAM" id="SSF55874">
    <property type="entry name" value="ATPase domain of HSP90 chaperone/DNA topoisomerase II/histidine kinase"/>
    <property type="match status" value="1"/>
</dbReference>
<evidence type="ECO:0000259" key="13">
    <source>
        <dbReference type="PROSITE" id="PS50885"/>
    </source>
</evidence>
<evidence type="ECO:0000259" key="12">
    <source>
        <dbReference type="PROSITE" id="PS50109"/>
    </source>
</evidence>
<dbReference type="Pfam" id="PF00512">
    <property type="entry name" value="HisKA"/>
    <property type="match status" value="1"/>
</dbReference>
<dbReference type="InterPro" id="IPR003661">
    <property type="entry name" value="HisK_dim/P_dom"/>
</dbReference>
<dbReference type="PANTHER" id="PTHR45436">
    <property type="entry name" value="SENSOR HISTIDINE KINASE YKOH"/>
    <property type="match status" value="1"/>
</dbReference>
<evidence type="ECO:0000256" key="9">
    <source>
        <dbReference type="ARBA" id="ARBA00023012"/>
    </source>
</evidence>
<evidence type="ECO:0000256" key="8">
    <source>
        <dbReference type="ARBA" id="ARBA00022989"/>
    </source>
</evidence>
<dbReference type="PROSITE" id="PS50885">
    <property type="entry name" value="HAMP"/>
    <property type="match status" value="1"/>
</dbReference>
<evidence type="ECO:0000256" key="3">
    <source>
        <dbReference type="ARBA" id="ARBA00012438"/>
    </source>
</evidence>
<dbReference type="CDD" id="cd00075">
    <property type="entry name" value="HATPase"/>
    <property type="match status" value="1"/>
</dbReference>
<dbReference type="InterPro" id="IPR036097">
    <property type="entry name" value="HisK_dim/P_sf"/>
</dbReference>
<comment type="subcellular location">
    <subcellularLocation>
        <location evidence="2">Membrane</location>
    </subcellularLocation>
</comment>
<reference evidence="14 15" key="1">
    <citation type="submission" date="2020-04" db="EMBL/GenBank/DDBJ databases">
        <title>Ramlibacter sp. G-1-2-2 isolated from soil.</title>
        <authorList>
            <person name="Dahal R.H."/>
        </authorList>
    </citation>
    <scope>NUCLEOTIDE SEQUENCE [LARGE SCALE GENOMIC DNA]</scope>
    <source>
        <strain evidence="14 15">G-1-2-2</strain>
    </source>
</reference>
<feature type="domain" description="HAMP" evidence="13">
    <location>
        <begin position="147"/>
        <end position="200"/>
    </location>
</feature>
<evidence type="ECO:0000313" key="15">
    <source>
        <dbReference type="Proteomes" id="UP000541185"/>
    </source>
</evidence>
<dbReference type="GO" id="GO:0000155">
    <property type="term" value="F:phosphorelay sensor kinase activity"/>
    <property type="evidence" value="ECO:0007669"/>
    <property type="project" value="InterPro"/>
</dbReference>
<feature type="transmembrane region" description="Helical" evidence="11">
    <location>
        <begin position="12"/>
        <end position="37"/>
    </location>
</feature>
<keyword evidence="15" id="KW-1185">Reference proteome</keyword>